<evidence type="ECO:0000313" key="3">
    <source>
        <dbReference type="Proteomes" id="UP000018320"/>
    </source>
</evidence>
<keyword evidence="1" id="KW-0812">Transmembrane</keyword>
<sequence length="78" mass="8863">MIWQKCIFNTQPDVRPYSLICVLQKMNEQTYSGILNLFTAVTVCIILVYIIVWVITYYQGAELEDGVSPRCVDGGISK</sequence>
<feature type="transmembrane region" description="Helical" evidence="1">
    <location>
        <begin position="34"/>
        <end position="58"/>
    </location>
</feature>
<dbReference type="VEuPathDB" id="GiardiaDB:DHA2_26129"/>
<dbReference type="EMBL" id="AHGT01000026">
    <property type="protein sequence ID" value="ESU37521.1"/>
    <property type="molecule type" value="Genomic_DNA"/>
</dbReference>
<keyword evidence="1" id="KW-1133">Transmembrane helix</keyword>
<evidence type="ECO:0000313" key="2">
    <source>
        <dbReference type="EMBL" id="ESU37521.1"/>
    </source>
</evidence>
<dbReference type="VEuPathDB" id="GiardiaDB:QR46_3946"/>
<organism evidence="2 3">
    <name type="scientific">Giardia intestinalis</name>
    <name type="common">Giardia lamblia</name>
    <dbReference type="NCBI Taxonomy" id="5741"/>
    <lineage>
        <taxon>Eukaryota</taxon>
        <taxon>Metamonada</taxon>
        <taxon>Diplomonadida</taxon>
        <taxon>Hexamitidae</taxon>
        <taxon>Giardiinae</taxon>
        <taxon>Giardia</taxon>
    </lineage>
</organism>
<proteinExistence type="predicted"/>
<reference evidence="3" key="1">
    <citation type="submission" date="2012-02" db="EMBL/GenBank/DDBJ databases">
        <title>Genome sequencing of Giardia lamblia Genotypes A2 and B isolates (DH and GS) and comparative analysis with the genomes of Genotypes A1 and E (WB and Pig).</title>
        <authorList>
            <person name="Adam R."/>
            <person name="Dahlstrom E."/>
            <person name="Martens C."/>
            <person name="Bruno D."/>
            <person name="Barbian K."/>
            <person name="Porcella S.F."/>
            <person name="Nash T."/>
        </authorList>
    </citation>
    <scope>NUCLEOTIDE SEQUENCE</scope>
    <source>
        <strain evidence="3">DH</strain>
    </source>
</reference>
<keyword evidence="1" id="KW-0472">Membrane</keyword>
<comment type="caution">
    <text evidence="2">The sequence shown here is derived from an EMBL/GenBank/DDBJ whole genome shotgun (WGS) entry which is preliminary data.</text>
</comment>
<dbReference type="VEuPathDB" id="GiardiaDB:GL50803_0026129"/>
<name>V6TFH7_GIAIN</name>
<reference evidence="2 3" key="2">
    <citation type="journal article" date="2013" name="Genome Biol. Evol.">
        <title>Genome sequencing of Giardia lamblia genotypes A2 and B isolates (DH and GS) and comparative analysis with the genomes of genotypes A1 and E (WB and Pig).</title>
        <authorList>
            <person name="Adam R.D."/>
            <person name="Dahlstrom E.W."/>
            <person name="Martens C.A."/>
            <person name="Bruno D.P."/>
            <person name="Barbian K.D."/>
            <person name="Ricklefs S.M."/>
            <person name="Hernandez M.M."/>
            <person name="Narla N.P."/>
            <person name="Patel R.B."/>
            <person name="Porcella S.F."/>
            <person name="Nash T.E."/>
        </authorList>
    </citation>
    <scope>NUCLEOTIDE SEQUENCE [LARGE SCALE GENOMIC DNA]</scope>
    <source>
        <strain evidence="2 3">DH</strain>
    </source>
</reference>
<dbReference type="AlphaFoldDB" id="V6TFH7"/>
<gene>
    <name evidence="2" type="ORF">DHA2_26129</name>
</gene>
<evidence type="ECO:0000256" key="1">
    <source>
        <dbReference type="SAM" id="Phobius"/>
    </source>
</evidence>
<dbReference type="VEuPathDB" id="GiardiaDB:GL50581_2815"/>
<protein>
    <submittedName>
        <fullName evidence="2">Uncharacterized protein</fullName>
    </submittedName>
</protein>
<dbReference type="Proteomes" id="UP000018320">
    <property type="component" value="Unassembled WGS sequence"/>
</dbReference>
<accession>V6TFH7</accession>